<dbReference type="RefSeq" id="WP_377281206.1">
    <property type="nucleotide sequence ID" value="NZ_JBHRSI010000003.1"/>
</dbReference>
<accession>A0ABW4MWK1</accession>
<evidence type="ECO:0000313" key="2">
    <source>
        <dbReference type="Proteomes" id="UP001597237"/>
    </source>
</evidence>
<proteinExistence type="predicted"/>
<organism evidence="1 2">
    <name type="scientific">Phenylobacterium terrae</name>
    <dbReference type="NCBI Taxonomy" id="2665495"/>
    <lineage>
        <taxon>Bacteria</taxon>
        <taxon>Pseudomonadati</taxon>
        <taxon>Pseudomonadota</taxon>
        <taxon>Alphaproteobacteria</taxon>
        <taxon>Caulobacterales</taxon>
        <taxon>Caulobacteraceae</taxon>
        <taxon>Phenylobacterium</taxon>
    </lineage>
</organism>
<gene>
    <name evidence="1" type="ORF">ACFSC0_01010</name>
</gene>
<reference evidence="2" key="1">
    <citation type="journal article" date="2019" name="Int. J. Syst. Evol. Microbiol.">
        <title>The Global Catalogue of Microorganisms (GCM) 10K type strain sequencing project: providing services to taxonomists for standard genome sequencing and annotation.</title>
        <authorList>
            <consortium name="The Broad Institute Genomics Platform"/>
            <consortium name="The Broad Institute Genome Sequencing Center for Infectious Disease"/>
            <person name="Wu L."/>
            <person name="Ma J."/>
        </authorList>
    </citation>
    <scope>NUCLEOTIDE SEQUENCE [LARGE SCALE GENOMIC DNA]</scope>
    <source>
        <strain evidence="2">DFY28</strain>
    </source>
</reference>
<dbReference type="Proteomes" id="UP001597237">
    <property type="component" value="Unassembled WGS sequence"/>
</dbReference>
<dbReference type="EMBL" id="JBHUEY010000001">
    <property type="protein sequence ID" value="MFD1781961.1"/>
    <property type="molecule type" value="Genomic_DNA"/>
</dbReference>
<protein>
    <submittedName>
        <fullName evidence="1">Uncharacterized protein</fullName>
    </submittedName>
</protein>
<comment type="caution">
    <text evidence="1">The sequence shown here is derived from an EMBL/GenBank/DDBJ whole genome shotgun (WGS) entry which is preliminary data.</text>
</comment>
<evidence type="ECO:0000313" key="1">
    <source>
        <dbReference type="EMBL" id="MFD1781961.1"/>
    </source>
</evidence>
<sequence length="92" mass="9916">MPSARKNPRPEPLGRVIDFDEGVVQTCGPGERAELEAEVAMLAGAFTHAADPAALRRMARALIRAGGEDRAQRLHARRLAAMMRVKARAAEG</sequence>
<name>A0ABW4MWK1_9CAUL</name>
<keyword evidence="2" id="KW-1185">Reference proteome</keyword>